<evidence type="ECO:0000259" key="2">
    <source>
        <dbReference type="PROSITE" id="PS50158"/>
    </source>
</evidence>
<dbReference type="Pfam" id="PF17921">
    <property type="entry name" value="Integrase_H2C2"/>
    <property type="match status" value="1"/>
</dbReference>
<keyword evidence="5" id="KW-1185">Reference proteome</keyword>
<comment type="caution">
    <text evidence="4">The sequence shown here is derived from an EMBL/GenBank/DDBJ whole genome shotgun (WGS) entry which is preliminary data.</text>
</comment>
<dbReference type="SUPFAM" id="SSF56672">
    <property type="entry name" value="DNA/RNA polymerases"/>
    <property type="match status" value="1"/>
</dbReference>
<dbReference type="InterPro" id="IPR041588">
    <property type="entry name" value="Integrase_H2C2"/>
</dbReference>
<dbReference type="GO" id="GO:0015074">
    <property type="term" value="P:DNA integration"/>
    <property type="evidence" value="ECO:0007669"/>
    <property type="project" value="InterPro"/>
</dbReference>
<evidence type="ECO:0000256" key="1">
    <source>
        <dbReference type="PROSITE-ProRule" id="PRU00047"/>
    </source>
</evidence>
<dbReference type="GO" id="GO:0042575">
    <property type="term" value="C:DNA polymerase complex"/>
    <property type="evidence" value="ECO:0007669"/>
    <property type="project" value="UniProtKB-ARBA"/>
</dbReference>
<dbReference type="PANTHER" id="PTHR47331">
    <property type="entry name" value="PHD-TYPE DOMAIN-CONTAINING PROTEIN"/>
    <property type="match status" value="1"/>
</dbReference>
<dbReference type="AlphaFoldDB" id="A0A0V1KN81"/>
<dbReference type="SUPFAM" id="SSF53098">
    <property type="entry name" value="Ribonuclease H-like"/>
    <property type="match status" value="1"/>
</dbReference>
<evidence type="ECO:0000313" key="5">
    <source>
        <dbReference type="Proteomes" id="UP000054721"/>
    </source>
</evidence>
<keyword evidence="1" id="KW-0862">Zinc</keyword>
<dbReference type="InterPro" id="IPR001878">
    <property type="entry name" value="Znf_CCHC"/>
</dbReference>
<evidence type="ECO:0008006" key="6">
    <source>
        <dbReference type="Google" id="ProtNLM"/>
    </source>
</evidence>
<dbReference type="PROSITE" id="PS50994">
    <property type="entry name" value="INTEGRASE"/>
    <property type="match status" value="1"/>
</dbReference>
<dbReference type="InterPro" id="IPR005312">
    <property type="entry name" value="DUF1759"/>
</dbReference>
<evidence type="ECO:0000259" key="3">
    <source>
        <dbReference type="PROSITE" id="PS50994"/>
    </source>
</evidence>
<keyword evidence="1" id="KW-0479">Metal-binding</keyword>
<name>A0A0V1KN81_9BILA</name>
<organism evidence="4 5">
    <name type="scientific">Trichinella nativa</name>
    <dbReference type="NCBI Taxonomy" id="6335"/>
    <lineage>
        <taxon>Eukaryota</taxon>
        <taxon>Metazoa</taxon>
        <taxon>Ecdysozoa</taxon>
        <taxon>Nematoda</taxon>
        <taxon>Enoplea</taxon>
        <taxon>Dorylaimia</taxon>
        <taxon>Trichinellida</taxon>
        <taxon>Trichinellidae</taxon>
        <taxon>Trichinella</taxon>
    </lineage>
</organism>
<dbReference type="InterPro" id="IPR043502">
    <property type="entry name" value="DNA/RNA_pol_sf"/>
</dbReference>
<proteinExistence type="predicted"/>
<protein>
    <recommendedName>
        <fullName evidence="6">CCHC-type domain-containing protein</fullName>
    </recommendedName>
</protein>
<feature type="domain" description="Integrase catalytic" evidence="3">
    <location>
        <begin position="805"/>
        <end position="972"/>
    </location>
</feature>
<evidence type="ECO:0000313" key="4">
    <source>
        <dbReference type="EMBL" id="KRZ48797.1"/>
    </source>
</evidence>
<dbReference type="Gene3D" id="3.30.420.10">
    <property type="entry name" value="Ribonuclease H-like superfamily/Ribonuclease H"/>
    <property type="match status" value="1"/>
</dbReference>
<dbReference type="STRING" id="6335.A0A0V1KN81"/>
<dbReference type="GO" id="GO:0008270">
    <property type="term" value="F:zinc ion binding"/>
    <property type="evidence" value="ECO:0007669"/>
    <property type="project" value="UniProtKB-KW"/>
</dbReference>
<dbReference type="Pfam" id="PF03564">
    <property type="entry name" value="DUF1759"/>
    <property type="match status" value="1"/>
</dbReference>
<dbReference type="EMBL" id="JYDW01000363">
    <property type="protein sequence ID" value="KRZ48797.1"/>
    <property type="molecule type" value="Genomic_DNA"/>
</dbReference>
<reference evidence="4 5" key="1">
    <citation type="submission" date="2015-05" db="EMBL/GenBank/DDBJ databases">
        <title>Evolution of Trichinella species and genotypes.</title>
        <authorList>
            <person name="Korhonen P.K."/>
            <person name="Edoardo P."/>
            <person name="Giuseppe L.R."/>
            <person name="Gasser R.B."/>
        </authorList>
    </citation>
    <scope>NUCLEOTIDE SEQUENCE [LARGE SCALE GENOMIC DNA]</scope>
    <source>
        <strain evidence="4">ISS10</strain>
    </source>
</reference>
<dbReference type="OrthoDB" id="8033604at2759"/>
<feature type="domain" description="CCHC-type" evidence="2">
    <location>
        <begin position="241"/>
        <end position="255"/>
    </location>
</feature>
<dbReference type="InterPro" id="IPR001584">
    <property type="entry name" value="Integrase_cat-core"/>
</dbReference>
<dbReference type="PROSITE" id="PS50158">
    <property type="entry name" value="ZF_CCHC"/>
    <property type="match status" value="1"/>
</dbReference>
<keyword evidence="1" id="KW-0863">Zinc-finger</keyword>
<gene>
    <name evidence="4" type="ORF">T02_13788</name>
</gene>
<accession>A0A0V1KN81</accession>
<sequence length="972" mass="110397">MELHLSRQKLSVMLYICHNSGGQLLKKHQTLADYDQLLDLVTQLQSSERSAKKLQPAAGLVTQHRNATSSGDILEFKAFWGQFDGAVHRRKDFDNVTKFVHLKSCLSGEALQLTIGLTVTAENYGDQHLATVERSCYGCTTKSTANYWRYAQLEETLIHVTPSSSGFRMLLPRLANLLSPRTRTRWKEHSTKLTEEGLTSKAFLSFLSQHALCDHHLPNCKRFLSQGLEERKKTARTLHLCFKCLQHGHRATECKLKGRIQTTRKPTQKKSCLEDKTEASANVLLTSSHGPTRIRFQTIRAIAHGAEGKRMTVSCLFDSAVERTLREDVAQTLGLAGPIETITILRGGHDDPVAIETTPGWVVFGPVNPSPNPTSQVNCVQIESEIEQTLKKFWELDSIGIKPQDENPSQDSNGKTWYLPHRAVYKTVNGELKCRIVFDGSAIYGGVSLNQCLETGPNLQTDLVGVLLRLRQYQIAVQANIEIMYLQVALRVEDRDACVSCFLWRNCVQDSPVRVYCLTRVCFGLACSPYLAMNVIKAHAEQNPEECDDIIKKWASNRVDLLATLPRPEVCETGERELSKALFLNHKEKAFKLGGQGQEHETEADPKRLILPGITLETHALLLTIWGNLSETDCEARVNWTREPAELDDRDETLTEQKSIKVLTDRVNEQGIERVLDPTRQVQTKEFATTANSAERLKKFQPFLDDQSLMRVGGRLQQSALPPESTHPIILPSHQPLVELLIQDQHVRQLHVDVNQTLVGIRSKFWILKGRNAVRKVIRSCPVCRRVDAQPYRLRMGNLPADRVTESLPFSHTGVDFAGSLFVRPEVKRSDTQVHKAYISIFTCMTTRAVHLELLKEQTTDSFLQGLRRFIFRSFNLVDQFIQCLFRDSNWKRLQHKLNQERIRWKFITPRAPWCSGYWERLIRSVKNALRKTLRGALLTHDELHTTICQIEARINDRPIVLTGDNPSDRIA</sequence>
<dbReference type="GO" id="GO:0003676">
    <property type="term" value="F:nucleic acid binding"/>
    <property type="evidence" value="ECO:0007669"/>
    <property type="project" value="InterPro"/>
</dbReference>
<dbReference type="Proteomes" id="UP000054721">
    <property type="component" value="Unassembled WGS sequence"/>
</dbReference>
<dbReference type="InterPro" id="IPR012337">
    <property type="entry name" value="RNaseH-like_sf"/>
</dbReference>
<dbReference type="InterPro" id="IPR036397">
    <property type="entry name" value="RNaseH_sf"/>
</dbReference>